<comment type="catalytic activity">
    <reaction evidence="5">
        <text>holo-[ACP] + malonyl-CoA = malonyl-[ACP] + CoA</text>
        <dbReference type="Rhea" id="RHEA:41792"/>
        <dbReference type="Rhea" id="RHEA-COMP:9623"/>
        <dbReference type="Rhea" id="RHEA-COMP:9685"/>
        <dbReference type="ChEBI" id="CHEBI:57287"/>
        <dbReference type="ChEBI" id="CHEBI:57384"/>
        <dbReference type="ChEBI" id="CHEBI:64479"/>
        <dbReference type="ChEBI" id="CHEBI:78449"/>
        <dbReference type="EC" id="2.3.1.39"/>
    </reaction>
</comment>
<dbReference type="PANTHER" id="PTHR42681">
    <property type="entry name" value="MALONYL-COA-ACYL CARRIER PROTEIN TRANSACYLASE, MITOCHONDRIAL"/>
    <property type="match status" value="1"/>
</dbReference>
<dbReference type="SUPFAM" id="SSF55048">
    <property type="entry name" value="Probable ACP-binding domain of malonyl-CoA ACP transacylase"/>
    <property type="match status" value="1"/>
</dbReference>
<proteinExistence type="inferred from homology"/>
<dbReference type="SUPFAM" id="SSF52151">
    <property type="entry name" value="FabD/lysophospholipase-like"/>
    <property type="match status" value="1"/>
</dbReference>
<dbReference type="AlphaFoldDB" id="A0A381Z9I8"/>
<feature type="domain" description="Malonyl-CoA:ACP transacylase (MAT)" evidence="6">
    <location>
        <begin position="1"/>
        <end position="283"/>
    </location>
</feature>
<evidence type="ECO:0000256" key="5">
    <source>
        <dbReference type="ARBA" id="ARBA00048462"/>
    </source>
</evidence>
<sequence>MGKDLFENTKIGKKYYEIANDLLDTDIQSVSFNGPEELLKKTKHTQPAIFIVSTIIGKIMIENGYSADGVAGHSLGEYSALVIAGAFDFVSGLELVKTRSKSMHNAGKINPGTMAAIIGMSTNEVENLCNRNSSDHLVVAANYNTENQIVVSGHIEAIENLINNAKEYGARMAVPLNVSGAFHSPLMIPAREELADKLDSVEISDISIPLYSNVDAKPITKGKDIKNSLIRQLESPVLWYNSIQQMIKDGYTSFIEIGPGKVLQGLNRKINSAVSTKGIQSYEDIINYEI</sequence>
<dbReference type="FunFam" id="3.30.70.250:FF:000001">
    <property type="entry name" value="Malonyl CoA-acyl carrier protein transacylase"/>
    <property type="match status" value="1"/>
</dbReference>
<dbReference type="GO" id="GO:0004314">
    <property type="term" value="F:[acyl-carrier-protein] S-malonyltransferase activity"/>
    <property type="evidence" value="ECO:0007669"/>
    <property type="project" value="UniProtKB-EC"/>
</dbReference>
<dbReference type="InterPro" id="IPR014043">
    <property type="entry name" value="Acyl_transferase_dom"/>
</dbReference>
<gene>
    <name evidence="7" type="ORF">METZ01_LOCUS138713</name>
</gene>
<dbReference type="InterPro" id="IPR024925">
    <property type="entry name" value="Malonyl_CoA-ACP_transAc"/>
</dbReference>
<dbReference type="EMBL" id="UINC01020446">
    <property type="protein sequence ID" value="SVA85859.1"/>
    <property type="molecule type" value="Genomic_DNA"/>
</dbReference>
<keyword evidence="4" id="KW-0012">Acyltransferase</keyword>
<name>A0A381Z9I8_9ZZZZ</name>
<dbReference type="InterPro" id="IPR004410">
    <property type="entry name" value="Malonyl_CoA-ACP_transAc_FabD"/>
</dbReference>
<dbReference type="SMART" id="SM00827">
    <property type="entry name" value="PKS_AT"/>
    <property type="match status" value="1"/>
</dbReference>
<dbReference type="PIRSF" id="PIRSF000446">
    <property type="entry name" value="Mct"/>
    <property type="match status" value="1"/>
</dbReference>
<dbReference type="InterPro" id="IPR016036">
    <property type="entry name" value="Malonyl_transacylase_ACP-bd"/>
</dbReference>
<comment type="similarity">
    <text evidence="1">Belongs to the FabD family.</text>
</comment>
<dbReference type="GO" id="GO:0005829">
    <property type="term" value="C:cytosol"/>
    <property type="evidence" value="ECO:0007669"/>
    <property type="project" value="TreeGrafter"/>
</dbReference>
<evidence type="ECO:0000313" key="7">
    <source>
        <dbReference type="EMBL" id="SVA85859.1"/>
    </source>
</evidence>
<dbReference type="InterPro" id="IPR016035">
    <property type="entry name" value="Acyl_Trfase/lysoPLipase"/>
</dbReference>
<dbReference type="NCBIfam" id="TIGR00128">
    <property type="entry name" value="fabD"/>
    <property type="match status" value="1"/>
</dbReference>
<dbReference type="InterPro" id="IPR050858">
    <property type="entry name" value="Mal-CoA-ACP_Trans/PKS_FabD"/>
</dbReference>
<dbReference type="GO" id="GO:0006633">
    <property type="term" value="P:fatty acid biosynthetic process"/>
    <property type="evidence" value="ECO:0007669"/>
    <property type="project" value="TreeGrafter"/>
</dbReference>
<reference evidence="7" key="1">
    <citation type="submission" date="2018-05" db="EMBL/GenBank/DDBJ databases">
        <authorList>
            <person name="Lanie J.A."/>
            <person name="Ng W.-L."/>
            <person name="Kazmierczak K.M."/>
            <person name="Andrzejewski T.M."/>
            <person name="Davidsen T.M."/>
            <person name="Wayne K.J."/>
            <person name="Tettelin H."/>
            <person name="Glass J.I."/>
            <person name="Rusch D."/>
            <person name="Podicherti R."/>
            <person name="Tsui H.-C.T."/>
            <person name="Winkler M.E."/>
        </authorList>
    </citation>
    <scope>NUCLEOTIDE SEQUENCE</scope>
</reference>
<dbReference type="EC" id="2.3.1.39" evidence="2"/>
<dbReference type="PANTHER" id="PTHR42681:SF1">
    <property type="entry name" value="MALONYL-COA-ACYL CARRIER PROTEIN TRANSACYLASE, MITOCHONDRIAL"/>
    <property type="match status" value="1"/>
</dbReference>
<evidence type="ECO:0000256" key="3">
    <source>
        <dbReference type="ARBA" id="ARBA00022679"/>
    </source>
</evidence>
<evidence type="ECO:0000256" key="4">
    <source>
        <dbReference type="ARBA" id="ARBA00023315"/>
    </source>
</evidence>
<evidence type="ECO:0000256" key="2">
    <source>
        <dbReference type="ARBA" id="ARBA00013258"/>
    </source>
</evidence>
<protein>
    <recommendedName>
        <fullName evidence="2">[acyl-carrier-protein] S-malonyltransferase</fullName>
        <ecNumber evidence="2">2.3.1.39</ecNumber>
    </recommendedName>
</protein>
<accession>A0A381Z9I8</accession>
<evidence type="ECO:0000256" key="1">
    <source>
        <dbReference type="ARBA" id="ARBA00008217"/>
    </source>
</evidence>
<dbReference type="Gene3D" id="3.30.70.250">
    <property type="entry name" value="Malonyl-CoA ACP transacylase, ACP-binding"/>
    <property type="match status" value="1"/>
</dbReference>
<dbReference type="Pfam" id="PF00698">
    <property type="entry name" value="Acyl_transf_1"/>
    <property type="match status" value="1"/>
</dbReference>
<dbReference type="Gene3D" id="3.40.366.10">
    <property type="entry name" value="Malonyl-Coenzyme A Acyl Carrier Protein, domain 2"/>
    <property type="match status" value="1"/>
</dbReference>
<evidence type="ECO:0000259" key="6">
    <source>
        <dbReference type="SMART" id="SM00827"/>
    </source>
</evidence>
<keyword evidence="3" id="KW-0808">Transferase</keyword>
<dbReference type="InterPro" id="IPR001227">
    <property type="entry name" value="Ac_transferase_dom_sf"/>
</dbReference>
<organism evidence="7">
    <name type="scientific">marine metagenome</name>
    <dbReference type="NCBI Taxonomy" id="408172"/>
    <lineage>
        <taxon>unclassified sequences</taxon>
        <taxon>metagenomes</taxon>
        <taxon>ecological metagenomes</taxon>
    </lineage>
</organism>